<dbReference type="PANTHER" id="PTHR14005:SF0">
    <property type="entry name" value="EUKARYOTIC TRANSLATION INITIATION FACTOR 3 SUBUNIT A"/>
    <property type="match status" value="1"/>
</dbReference>
<keyword evidence="4" id="KW-0175">Coiled coil</keyword>
<evidence type="ECO:0000256" key="2">
    <source>
        <dbReference type="ARBA" id="ARBA00022540"/>
    </source>
</evidence>
<dbReference type="Pfam" id="PF22591">
    <property type="entry name" value="eIF3a_PCI_TPR-like"/>
    <property type="match status" value="1"/>
</dbReference>
<accession>A0A078B1H2</accession>
<dbReference type="Gene3D" id="4.10.860.10">
    <property type="entry name" value="UVR domain"/>
    <property type="match status" value="1"/>
</dbReference>
<dbReference type="InterPro" id="IPR027512">
    <property type="entry name" value="EIF3A"/>
</dbReference>
<keyword evidence="3" id="KW-0648">Protein biosynthesis</keyword>
<evidence type="ECO:0000256" key="1">
    <source>
        <dbReference type="ARBA" id="ARBA00022490"/>
    </source>
</evidence>
<keyword evidence="1" id="KW-0963">Cytoplasm</keyword>
<keyword evidence="8" id="KW-1185">Reference proteome</keyword>
<feature type="compositionally biased region" description="Basic and acidic residues" evidence="5">
    <location>
        <begin position="821"/>
        <end position="839"/>
    </location>
</feature>
<dbReference type="Proteomes" id="UP000039865">
    <property type="component" value="Unassembled WGS sequence"/>
</dbReference>
<gene>
    <name evidence="7" type="primary">Contig16166.g17230</name>
    <name evidence="7" type="ORF">STYLEM_16290</name>
</gene>
<sequence>MSYINPENALKHAQELRLEGNMDGALEELHQALHGKKFKGNNIILERIMLEMIDICSEILQTSYLKEDIGHFRNVCQHTNMSLLENVLKTLKSKTDQIIARVEEQQGEEKLRQILSEDSAQNLAFLSGDGELNPEDLIVMANCQYEQIEEKNRVMPSVNFFIDVCKIILDTLRQNSKMLDFYNATAQKCFEICAKYNYKSEYHKISETLHSHFNQILKLSKSPDAQILSKIPFPVKLDEEDALQKVLELRYQQLKIALKMRVWSDAFKTSENIYQLINRQKHHASRMKQILADFFQNLALIFWESDFYLFHAYSLMNLQQIIKLSKTMTDEQKAQMSTQFVLATLSIPLDNKLSNFERLSVQYVPQGMNEFYDESSQIKNELFGIANMLQVKGTPSRNSLINYLKIKNLHLNTQYPQIQELFRLIEEEESPFKISTRGKQVLDELLSVKDTNWAQYKEFIVKSLSVRILQKCKNYFKNMKMASLSKLLVFYDRFEQIEQLLFECNNQSLIQTVIDHKSQSITFNQEVEVASNLIKFGLKLKDAFQKVQGVVSEGKERERIFMKVKEKMEQEMSDVLKRKEDMLKMKDDIQKNKELENKTLQDILQQQQQEKEKEFNLKKVKEEKDRQKNKLLDELELMRKIRAQEVLQELIRKGIKKINGVKITDMEKKAEQSEPLDYDTIMNFYQNLLRKEKEHFEIEKKKKLKEVEYWARALKEEEKVAIEKYCQEHGEEEMKQIQKAIQDRNERELKLKLSLEKAFPVYQQFREGVMQKRRVDFEKKMNEFIDKKGLEIKQQVLTEAIAELKKIDNLRKVKEADIKRKQKDEEIAAKRRAEGKLEEKLEEDGTIGIGWGRAKIQQPEIVPRQGAAPREDGILSRQVFGQGRVEPKEEERKEDSKRPTFTKQKKEDGEVGFINRSAMGTQKAEETKSTLPPKRTFGTEEQKSTAPSTGGPAWRSQNSNAPATQKDTGTSFQRGNAPAPTTSSGFSRGSNQTQSSQQTTSKPQTQAKPAEKKDEAAGGWRTTKK</sequence>
<proteinExistence type="predicted"/>
<feature type="domain" description="eIF3a PCI" evidence="6">
    <location>
        <begin position="7"/>
        <end position="431"/>
    </location>
</feature>
<evidence type="ECO:0000259" key="6">
    <source>
        <dbReference type="Pfam" id="PF22591"/>
    </source>
</evidence>
<reference evidence="7 8" key="1">
    <citation type="submission" date="2014-06" db="EMBL/GenBank/DDBJ databases">
        <authorList>
            <person name="Swart Estienne"/>
        </authorList>
    </citation>
    <scope>NUCLEOTIDE SEQUENCE [LARGE SCALE GENOMIC DNA]</scope>
    <source>
        <strain evidence="7 8">130c</strain>
    </source>
</reference>
<keyword evidence="2 7" id="KW-0396">Initiation factor</keyword>
<dbReference type="GO" id="GO:0071541">
    <property type="term" value="C:eukaryotic translation initiation factor 3 complex, eIF3m"/>
    <property type="evidence" value="ECO:0007669"/>
    <property type="project" value="TreeGrafter"/>
</dbReference>
<dbReference type="GO" id="GO:0001732">
    <property type="term" value="P:formation of cytoplasmic translation initiation complex"/>
    <property type="evidence" value="ECO:0007669"/>
    <property type="project" value="TreeGrafter"/>
</dbReference>
<organism evidence="7 8">
    <name type="scientific">Stylonychia lemnae</name>
    <name type="common">Ciliate</name>
    <dbReference type="NCBI Taxonomy" id="5949"/>
    <lineage>
        <taxon>Eukaryota</taxon>
        <taxon>Sar</taxon>
        <taxon>Alveolata</taxon>
        <taxon>Ciliophora</taxon>
        <taxon>Intramacronucleata</taxon>
        <taxon>Spirotrichea</taxon>
        <taxon>Stichotrichia</taxon>
        <taxon>Sporadotrichida</taxon>
        <taxon>Oxytrichidae</taxon>
        <taxon>Stylonychinae</taxon>
        <taxon>Stylonychia</taxon>
    </lineage>
</organism>
<evidence type="ECO:0000256" key="3">
    <source>
        <dbReference type="ARBA" id="ARBA00022917"/>
    </source>
</evidence>
<dbReference type="GO" id="GO:0043614">
    <property type="term" value="C:multi-eIF complex"/>
    <property type="evidence" value="ECO:0007669"/>
    <property type="project" value="TreeGrafter"/>
</dbReference>
<evidence type="ECO:0000256" key="5">
    <source>
        <dbReference type="SAM" id="MobiDB-lite"/>
    </source>
</evidence>
<dbReference type="EMBL" id="CCKQ01015375">
    <property type="protein sequence ID" value="CDW87187.1"/>
    <property type="molecule type" value="Genomic_DNA"/>
</dbReference>
<dbReference type="GO" id="GO:0002188">
    <property type="term" value="P:translation reinitiation"/>
    <property type="evidence" value="ECO:0007669"/>
    <property type="project" value="TreeGrafter"/>
</dbReference>
<evidence type="ECO:0000256" key="4">
    <source>
        <dbReference type="SAM" id="Coils"/>
    </source>
</evidence>
<dbReference type="InParanoid" id="A0A078B1H2"/>
<name>A0A078B1H2_STYLE</name>
<evidence type="ECO:0000313" key="8">
    <source>
        <dbReference type="Proteomes" id="UP000039865"/>
    </source>
</evidence>
<feature type="compositionally biased region" description="Low complexity" evidence="5">
    <location>
        <begin position="990"/>
        <end position="1006"/>
    </location>
</feature>
<feature type="coiled-coil region" evidence="4">
    <location>
        <begin position="565"/>
        <end position="641"/>
    </location>
</feature>
<dbReference type="GO" id="GO:0071540">
    <property type="term" value="C:eukaryotic translation initiation factor 3 complex, eIF3e"/>
    <property type="evidence" value="ECO:0007669"/>
    <property type="project" value="TreeGrafter"/>
</dbReference>
<dbReference type="FunCoup" id="A0A078B1H2">
    <property type="interactions" value="394"/>
</dbReference>
<feature type="compositionally biased region" description="Polar residues" evidence="5">
    <location>
        <begin position="955"/>
        <end position="989"/>
    </location>
</feature>
<feature type="compositionally biased region" description="Basic and acidic residues" evidence="5">
    <location>
        <begin position="885"/>
        <end position="909"/>
    </location>
</feature>
<feature type="region of interest" description="Disordered" evidence="5">
    <location>
        <begin position="821"/>
        <end position="1025"/>
    </location>
</feature>
<dbReference type="PANTHER" id="PTHR14005">
    <property type="entry name" value="EUKARYOTIC TRANSLATION INITIATION FACTOR 3, THETA SUBUNIT"/>
    <property type="match status" value="1"/>
</dbReference>
<dbReference type="AlphaFoldDB" id="A0A078B1H2"/>
<dbReference type="OMA" id="EHITNKR"/>
<protein>
    <submittedName>
        <fullName evidence="7">Eukaryotic translation initiation factor 3 subunit a</fullName>
    </submittedName>
</protein>
<dbReference type="GO" id="GO:0003729">
    <property type="term" value="F:mRNA binding"/>
    <property type="evidence" value="ECO:0007669"/>
    <property type="project" value="TreeGrafter"/>
</dbReference>
<dbReference type="GO" id="GO:0003743">
    <property type="term" value="F:translation initiation factor activity"/>
    <property type="evidence" value="ECO:0007669"/>
    <property type="project" value="UniProtKB-KW"/>
</dbReference>
<evidence type="ECO:0000313" key="7">
    <source>
        <dbReference type="EMBL" id="CDW87187.1"/>
    </source>
</evidence>
<dbReference type="InterPro" id="IPR054711">
    <property type="entry name" value="eIF3a_PCI_TPR-like"/>
</dbReference>
<dbReference type="Gene3D" id="1.25.40.860">
    <property type="match status" value="2"/>
</dbReference>
<dbReference type="OrthoDB" id="18884at2759"/>